<dbReference type="Pfam" id="PF11935">
    <property type="entry name" value="SYMPK_PTA1_N"/>
    <property type="match status" value="1"/>
</dbReference>
<evidence type="ECO:0000259" key="6">
    <source>
        <dbReference type="Pfam" id="PF12295"/>
    </source>
</evidence>
<dbReference type="InterPro" id="IPR021850">
    <property type="entry name" value="Symplekin/Pta1"/>
</dbReference>
<feature type="compositionally biased region" description="Basic and acidic residues" evidence="4">
    <location>
        <begin position="1407"/>
        <end position="1428"/>
    </location>
</feature>
<evidence type="ECO:0000256" key="1">
    <source>
        <dbReference type="ARBA" id="ARBA00004123"/>
    </source>
</evidence>
<feature type="compositionally biased region" description="Polar residues" evidence="4">
    <location>
        <begin position="627"/>
        <end position="638"/>
    </location>
</feature>
<feature type="compositionally biased region" description="Basic and acidic residues" evidence="4">
    <location>
        <begin position="1009"/>
        <end position="1024"/>
    </location>
</feature>
<evidence type="ECO:0000313" key="7">
    <source>
        <dbReference type="EMBL" id="CAL5228741.1"/>
    </source>
</evidence>
<comment type="subcellular location">
    <subcellularLocation>
        <location evidence="1">Nucleus</location>
    </subcellularLocation>
</comment>
<reference evidence="7 8" key="1">
    <citation type="submission" date="2024-06" db="EMBL/GenBank/DDBJ databases">
        <authorList>
            <person name="Kraege A."/>
            <person name="Thomma B."/>
        </authorList>
    </citation>
    <scope>NUCLEOTIDE SEQUENCE [LARGE SCALE GENOMIC DNA]</scope>
</reference>
<evidence type="ECO:0000256" key="4">
    <source>
        <dbReference type="SAM" id="MobiDB-lite"/>
    </source>
</evidence>
<feature type="compositionally biased region" description="Low complexity" evidence="4">
    <location>
        <begin position="439"/>
        <end position="465"/>
    </location>
</feature>
<evidence type="ECO:0000256" key="3">
    <source>
        <dbReference type="ARBA" id="ARBA00023242"/>
    </source>
</evidence>
<feature type="compositionally biased region" description="Low complexity" evidence="4">
    <location>
        <begin position="1026"/>
        <end position="1044"/>
    </location>
</feature>
<proteinExistence type="predicted"/>
<dbReference type="InterPro" id="IPR011989">
    <property type="entry name" value="ARM-like"/>
</dbReference>
<dbReference type="Proteomes" id="UP001497392">
    <property type="component" value="Unassembled WGS sequence"/>
</dbReference>
<dbReference type="PANTHER" id="PTHR15245:SF20">
    <property type="entry name" value="SYMPLEKIN"/>
    <property type="match status" value="1"/>
</dbReference>
<feature type="compositionally biased region" description="Polar residues" evidence="4">
    <location>
        <begin position="985"/>
        <end position="1006"/>
    </location>
</feature>
<sequence length="1428" mass="150056">MNRNAGSGSFLQFQADADEAAKLARVDQLGAAVAARPSLATLAAILEALSQALHDTSPAVLKRAIPAAYVAFRPGHAAALRLGKGPQVANDVAAVWAGCLRVRERVSQLLSQPGHGSDGVRMLSAKFLENTMLLLTAESSSAPKAATAQHTLLSATLVAREADSTVQQLVSMIKMPGLPSLPGSISIVIIKGIGFIAQQRPQYLGRILPTLLSLASKVKQPQEDGRARATASVMRALKDALLYVLRCRAPQALTWHNKVVASMQSLGAGEIADAEVRKAERQAKRERGRDVDDDLDVKRARVEEPEQEPAPSEPGWAQGPEQAQLQAAPEAAQASIAQHHVTEKPLLERLLHECPEATGHNELFMVIGVMSTLARENDLHTLQGFSGNLSPSVLADVVIANLDHIPRREDVAGAQDASSGTSALASLMQGLNDNKRPAEGAQQQQPTPQPAAMSAGTSSSTSAAAPQGTPQKAPLPARKLPVPSKVPKPAPKSIIKKQAPPKLKLKPLAPDQEAALRMGAVQRILASEAVPAQHLRSSVLAAIASRAPAGDSAADVVLQHILVNFRQPGSYSLALQWLYSLFVAYSQADIRAEHETAASAHVNAPQLRAALASALDDDDMAASSAAEQQPQLSLSSPEAASAGVNVRSTGSSAQPSDPAATNSNGPTEQAAGVEQKQDNGSAAIQPAAAGDAVPMDISRSAEELTLAVQEPDTQVDRSSGEVGMSGRDHAADLSGTLYETVLLAILEGLREQISPDEKLISRLLLDSPALPHDGVMAFLRDVCSSGGDWATLALSASYDIIMKRPPDQLHALQVVLDAATGPDADVRNKAVRLVANRLYAEHSLQKVITDFAASKAKEVLPARKPPRPALQAPSVNDGAILALPASASALEAPGESQADNAKQAAPAPEAAATAQPQHASSNGALDSSSNGPAEAAEPDLAQPKVKQEPPAGDSGAGQPHQATNGLPDSAHAKQEQHHEHRSDDGSSQADHSMNVKQETDTTTSEPMQVDDHPDRAAQHREGSREGSGIEAGSAQAAEASAAGKAALEPYREQREQPGPAAEVAAAPEQAVQVAPLSADEAAERCELLCALCTKSPGLLRLLMEVFGKAEVNARKAISRNARLLARAVGAEAPIWVDLLSKIPPKSEPLLINMLLTLTGDAVPPKALADACMATHARLKQARFAVPALAALDRPRALSLLPKLVPLDVVAFKAAMHRLLLTQPGKGESLLAPQEILIALLTLNPQAEGLPLKAITTALTRCFEMLDQDQALVFNSEALASTMQQLIVKSPLPALFMRFVIQAVQTAPQLRSFVCDMLSTLLNKAVWTNSSQWKGWVRCVQDLVPDSLPVLLQLPVGNLETALKELVPAVTLKAEAFLESPKCGPLPKQTQAVVKRRAAALREAAAAKGEDSSGAKKEGAAKPDAAAKS</sequence>
<dbReference type="InterPro" id="IPR032460">
    <property type="entry name" value="Symplekin/Pta1_N"/>
</dbReference>
<name>A0ABP1G932_9CHLO</name>
<accession>A0ABP1G932</accession>
<comment type="caution">
    <text evidence="7">The sequence shown here is derived from an EMBL/GenBank/DDBJ whole genome shotgun (WGS) entry which is preliminary data.</text>
</comment>
<evidence type="ECO:0000259" key="5">
    <source>
        <dbReference type="Pfam" id="PF11935"/>
    </source>
</evidence>
<feature type="compositionally biased region" description="Basic and acidic residues" evidence="4">
    <location>
        <begin position="279"/>
        <end position="304"/>
    </location>
</feature>
<protein>
    <submittedName>
        <fullName evidence="7">G11926 protein</fullName>
    </submittedName>
</protein>
<feature type="region of interest" description="Disordered" evidence="4">
    <location>
        <begin position="1404"/>
        <end position="1428"/>
    </location>
</feature>
<feature type="region of interest" description="Disordered" evidence="4">
    <location>
        <begin position="620"/>
        <end position="692"/>
    </location>
</feature>
<dbReference type="Gene3D" id="1.25.10.10">
    <property type="entry name" value="Leucine-rich Repeat Variant"/>
    <property type="match status" value="1"/>
</dbReference>
<feature type="domain" description="Symplekin C-terminal" evidence="6">
    <location>
        <begin position="1181"/>
        <end position="1364"/>
    </location>
</feature>
<feature type="compositionally biased region" description="Low complexity" evidence="4">
    <location>
        <begin position="890"/>
        <end position="919"/>
    </location>
</feature>
<gene>
    <name evidence="7" type="primary">g11926</name>
    <name evidence="7" type="ORF">VP750_LOCUS10647</name>
</gene>
<dbReference type="PANTHER" id="PTHR15245">
    <property type="entry name" value="SYMPLEKIN-RELATED"/>
    <property type="match status" value="1"/>
</dbReference>
<feature type="region of interest" description="Disordered" evidence="4">
    <location>
        <begin position="890"/>
        <end position="1044"/>
    </location>
</feature>
<dbReference type="InterPro" id="IPR022075">
    <property type="entry name" value="Symplekin_C"/>
</dbReference>
<dbReference type="EMBL" id="CAXHTA020000019">
    <property type="protein sequence ID" value="CAL5228741.1"/>
    <property type="molecule type" value="Genomic_DNA"/>
</dbReference>
<feature type="region of interest" description="Disordered" evidence="4">
    <location>
        <begin position="279"/>
        <end position="330"/>
    </location>
</feature>
<keyword evidence="8" id="KW-1185">Reference proteome</keyword>
<feature type="region of interest" description="Disordered" evidence="4">
    <location>
        <begin position="433"/>
        <end position="499"/>
    </location>
</feature>
<organism evidence="7 8">
    <name type="scientific">Coccomyxa viridis</name>
    <dbReference type="NCBI Taxonomy" id="1274662"/>
    <lineage>
        <taxon>Eukaryota</taxon>
        <taxon>Viridiplantae</taxon>
        <taxon>Chlorophyta</taxon>
        <taxon>core chlorophytes</taxon>
        <taxon>Trebouxiophyceae</taxon>
        <taxon>Trebouxiophyceae incertae sedis</taxon>
        <taxon>Coccomyxaceae</taxon>
        <taxon>Coccomyxa</taxon>
    </lineage>
</organism>
<feature type="compositionally biased region" description="Polar residues" evidence="4">
    <location>
        <begin position="920"/>
        <end position="931"/>
    </location>
</feature>
<feature type="compositionally biased region" description="Low complexity" evidence="4">
    <location>
        <begin position="309"/>
        <end position="330"/>
    </location>
</feature>
<keyword evidence="3" id="KW-0539">Nucleus</keyword>
<evidence type="ECO:0000313" key="8">
    <source>
        <dbReference type="Proteomes" id="UP001497392"/>
    </source>
</evidence>
<keyword evidence="2" id="KW-0507">mRNA processing</keyword>
<feature type="domain" description="Symplekin/Pta1 N-terminal" evidence="5">
    <location>
        <begin position="58"/>
        <end position="277"/>
    </location>
</feature>
<evidence type="ECO:0000256" key="2">
    <source>
        <dbReference type="ARBA" id="ARBA00022664"/>
    </source>
</evidence>
<dbReference type="Pfam" id="PF12295">
    <property type="entry name" value="Symplekin_C"/>
    <property type="match status" value="1"/>
</dbReference>
<feature type="compositionally biased region" description="Basic and acidic residues" evidence="4">
    <location>
        <begin position="970"/>
        <end position="984"/>
    </location>
</feature>
<feature type="compositionally biased region" description="Polar residues" evidence="4">
    <location>
        <begin position="646"/>
        <end position="667"/>
    </location>
</feature>